<feature type="active site" description="Charge relay system; for autoendoproteolytic cleavage activity" evidence="12">
    <location>
        <position position="142"/>
    </location>
</feature>
<evidence type="ECO:0000256" key="3">
    <source>
        <dbReference type="ARBA" id="ARBA00022516"/>
    </source>
</evidence>
<keyword evidence="3 12" id="KW-0444">Lipid biosynthesis</keyword>
<evidence type="ECO:0000256" key="9">
    <source>
        <dbReference type="ARBA" id="ARBA00023239"/>
    </source>
</evidence>
<proteinExistence type="inferred from homology"/>
<feature type="chain" id="PRO_5044900074" description="Phosphatidylserine decarboxylase beta chain" evidence="12">
    <location>
        <begin position="1"/>
        <end position="225"/>
    </location>
</feature>
<dbReference type="PANTHER" id="PTHR10067">
    <property type="entry name" value="PHOSPHATIDYLSERINE DECARBOXYLASE"/>
    <property type="match status" value="1"/>
</dbReference>
<comment type="subcellular location">
    <subcellularLocation>
        <location evidence="12">Cell membrane</location>
        <topology evidence="12">Peripheral membrane protein</topology>
    </subcellularLocation>
</comment>
<dbReference type="Proteomes" id="UP001595752">
    <property type="component" value="Unassembled WGS sequence"/>
</dbReference>
<evidence type="ECO:0000256" key="4">
    <source>
        <dbReference type="ARBA" id="ARBA00022793"/>
    </source>
</evidence>
<evidence type="ECO:0000256" key="12">
    <source>
        <dbReference type="HAMAP-Rule" id="MF_00662"/>
    </source>
</evidence>
<comment type="caution">
    <text evidence="13">The sequence shown here is derived from an EMBL/GenBank/DDBJ whole genome shotgun (WGS) entry which is preliminary data.</text>
</comment>
<keyword evidence="4 12" id="KW-0210">Decarboxylase</keyword>
<dbReference type="InterPro" id="IPR033177">
    <property type="entry name" value="PSD-B"/>
</dbReference>
<feature type="chain" id="PRO_5044900073" description="Phosphatidylserine decarboxylase alpha chain" evidence="12">
    <location>
        <begin position="226"/>
        <end position="261"/>
    </location>
</feature>
<keyword evidence="14" id="KW-1185">Reference proteome</keyword>
<evidence type="ECO:0000256" key="1">
    <source>
        <dbReference type="ARBA" id="ARBA00005189"/>
    </source>
</evidence>
<dbReference type="Pfam" id="PF02666">
    <property type="entry name" value="PS_Dcarbxylase"/>
    <property type="match status" value="1"/>
</dbReference>
<feature type="active site" description="Charge relay system; for autoendoproteolytic cleavage activity" evidence="12">
    <location>
        <position position="86"/>
    </location>
</feature>
<sequence>MFERIYQIFIELTNHALFSKLLQKFSTSRASAVLLSSYARVYKINQSEMADNLKNYENLQQLFIRQLKEGVRPIDQTLNGVVSPVDAVIEEYGYIDPAKEMKVKGKVYSIEEMVGNDKLLEKYIGGLFMIFYLSPRDYHRIHSPLSGTITNMWTLGNRSYPVNKWGMKYGKDPLTKNYRKLTELLHPYGNMLMVKVGAMFINSIERTHEGESVTKGDEMAYFTFGSTVVLLFEKGTFILNPNIEKEQPVKVGQLIGVLKEK</sequence>
<comment type="pathway">
    <text evidence="12">Phospholipid metabolism; phosphatidylethanolamine biosynthesis; phosphatidylethanolamine from CDP-diacylglycerol: step 2/2.</text>
</comment>
<protein>
    <recommendedName>
        <fullName evidence="12">Phosphatidylserine decarboxylase proenzyme</fullName>
        <ecNumber evidence="12">4.1.1.65</ecNumber>
    </recommendedName>
    <component>
        <recommendedName>
            <fullName evidence="12">Phosphatidylserine decarboxylase alpha chain</fullName>
        </recommendedName>
    </component>
    <component>
        <recommendedName>
            <fullName evidence="12">Phosphatidylserine decarboxylase beta chain</fullName>
        </recommendedName>
    </component>
</protein>
<evidence type="ECO:0000313" key="14">
    <source>
        <dbReference type="Proteomes" id="UP001595752"/>
    </source>
</evidence>
<name>A0ABV8AYH1_9BACI</name>
<feature type="active site" description="Charge relay system; for autoendoproteolytic cleavage activity" evidence="12">
    <location>
        <position position="226"/>
    </location>
</feature>
<dbReference type="NCBIfam" id="TIGR00163">
    <property type="entry name" value="PS_decarb"/>
    <property type="match status" value="1"/>
</dbReference>
<organism evidence="13 14">
    <name type="scientific">Bacillus songklensis</name>
    <dbReference type="NCBI Taxonomy" id="1069116"/>
    <lineage>
        <taxon>Bacteria</taxon>
        <taxon>Bacillati</taxon>
        <taxon>Bacillota</taxon>
        <taxon>Bacilli</taxon>
        <taxon>Bacillales</taxon>
        <taxon>Bacillaceae</taxon>
        <taxon>Bacillus</taxon>
    </lineage>
</organism>
<evidence type="ECO:0000256" key="2">
    <source>
        <dbReference type="ARBA" id="ARBA00022475"/>
    </source>
</evidence>
<dbReference type="InterPro" id="IPR003817">
    <property type="entry name" value="PS_Dcarbxylase"/>
</dbReference>
<keyword evidence="11 12" id="KW-0670">Pyruvate</keyword>
<dbReference type="PANTHER" id="PTHR10067:SF6">
    <property type="entry name" value="PHOSPHATIDYLSERINE DECARBOXYLASE PROENZYME, MITOCHONDRIAL"/>
    <property type="match status" value="1"/>
</dbReference>
<keyword evidence="9 12" id="KW-0456">Lyase</keyword>
<evidence type="ECO:0000256" key="10">
    <source>
        <dbReference type="ARBA" id="ARBA00023264"/>
    </source>
</evidence>
<keyword evidence="6 12" id="KW-0472">Membrane</keyword>
<reference evidence="14" key="1">
    <citation type="journal article" date="2019" name="Int. J. Syst. Evol. Microbiol.">
        <title>The Global Catalogue of Microorganisms (GCM) 10K type strain sequencing project: providing services to taxonomists for standard genome sequencing and annotation.</title>
        <authorList>
            <consortium name="The Broad Institute Genomics Platform"/>
            <consortium name="The Broad Institute Genome Sequencing Center for Infectious Disease"/>
            <person name="Wu L."/>
            <person name="Ma J."/>
        </authorList>
    </citation>
    <scope>NUCLEOTIDE SEQUENCE [LARGE SCALE GENOMIC DNA]</scope>
    <source>
        <strain evidence="14">CCUG 61889</strain>
    </source>
</reference>
<dbReference type="EC" id="4.1.1.65" evidence="12"/>
<comment type="function">
    <text evidence="12">Catalyzes the formation of phosphatidylethanolamine (PtdEtn) from phosphatidylserine (PtdSer).</text>
</comment>
<dbReference type="GO" id="GO:0004609">
    <property type="term" value="F:phosphatidylserine decarboxylase activity"/>
    <property type="evidence" value="ECO:0007669"/>
    <property type="project" value="UniProtKB-EC"/>
</dbReference>
<evidence type="ECO:0000256" key="5">
    <source>
        <dbReference type="ARBA" id="ARBA00023098"/>
    </source>
</evidence>
<comment type="similarity">
    <text evidence="12">Belongs to the phosphatidylserine decarboxylase family. PSD-B subfamily. Prokaryotic type I sub-subfamily.</text>
</comment>
<dbReference type="EMBL" id="JBHRZT010000020">
    <property type="protein sequence ID" value="MFC3883003.1"/>
    <property type="molecule type" value="Genomic_DNA"/>
</dbReference>
<dbReference type="InterPro" id="IPR033178">
    <property type="entry name" value="PSD_type1_pro"/>
</dbReference>
<evidence type="ECO:0000256" key="8">
    <source>
        <dbReference type="ARBA" id="ARBA00023209"/>
    </source>
</evidence>
<keyword evidence="2 12" id="KW-1003">Cell membrane</keyword>
<comment type="subunit">
    <text evidence="12">Heterodimer of a large membrane-associated beta subunit and a small pyruvoyl-containing alpha subunit.</text>
</comment>
<dbReference type="NCBIfam" id="NF002853">
    <property type="entry name" value="PRK03140.1"/>
    <property type="match status" value="1"/>
</dbReference>
<evidence type="ECO:0000256" key="6">
    <source>
        <dbReference type="ARBA" id="ARBA00023136"/>
    </source>
</evidence>
<evidence type="ECO:0000313" key="13">
    <source>
        <dbReference type="EMBL" id="MFC3883003.1"/>
    </source>
</evidence>
<feature type="modified residue" description="Pyruvic acid (Ser); by autocatalysis" evidence="12">
    <location>
        <position position="226"/>
    </location>
</feature>
<comment type="cofactor">
    <cofactor evidence="12">
        <name>pyruvate</name>
        <dbReference type="ChEBI" id="CHEBI:15361"/>
    </cofactor>
    <text evidence="12">Binds 1 pyruvoyl group covalently per subunit.</text>
</comment>
<keyword evidence="5 12" id="KW-0443">Lipid metabolism</keyword>
<keyword evidence="8 12" id="KW-0594">Phospholipid biosynthesis</keyword>
<evidence type="ECO:0000256" key="11">
    <source>
        <dbReference type="ARBA" id="ARBA00023317"/>
    </source>
</evidence>
<dbReference type="HAMAP" id="MF_00662">
    <property type="entry name" value="PS_decarb_PSD_B_type1"/>
    <property type="match status" value="1"/>
</dbReference>
<feature type="site" description="Cleavage (non-hydrolytic); by autocatalysis" evidence="12">
    <location>
        <begin position="225"/>
        <end position="226"/>
    </location>
</feature>
<accession>A0ABV8AYH1</accession>
<keyword evidence="10 12" id="KW-1208">Phospholipid metabolism</keyword>
<feature type="active site" description="Schiff-base intermediate with substrate; via pyruvic acid; for decarboxylase activity" evidence="12">
    <location>
        <position position="226"/>
    </location>
</feature>
<evidence type="ECO:0000256" key="7">
    <source>
        <dbReference type="ARBA" id="ARBA00023145"/>
    </source>
</evidence>
<comment type="pathway">
    <text evidence="1">Lipid metabolism.</text>
</comment>
<comment type="catalytic activity">
    <reaction evidence="12">
        <text>a 1,2-diacyl-sn-glycero-3-phospho-L-serine + H(+) = a 1,2-diacyl-sn-glycero-3-phosphoethanolamine + CO2</text>
        <dbReference type="Rhea" id="RHEA:20828"/>
        <dbReference type="ChEBI" id="CHEBI:15378"/>
        <dbReference type="ChEBI" id="CHEBI:16526"/>
        <dbReference type="ChEBI" id="CHEBI:57262"/>
        <dbReference type="ChEBI" id="CHEBI:64612"/>
        <dbReference type="EC" id="4.1.1.65"/>
    </reaction>
</comment>
<gene>
    <name evidence="12" type="primary">psd</name>
    <name evidence="13" type="ORF">ACFOU2_05560</name>
</gene>
<comment type="PTM">
    <text evidence="12">Is synthesized initially as an inactive proenzyme. Formation of the active enzyme involves a self-maturation process in which the active site pyruvoyl group is generated from an internal serine residue via an autocatalytic post-translational modification. Two non-identical subunits are generated from the proenzyme in this reaction, and the pyruvate is formed at the N-terminus of the alpha chain, which is derived from the carboxyl end of the proenzyme. The autoendoproteolytic cleavage occurs by a canonical serine protease mechanism, in which the side chain hydroxyl group of the serine supplies its oxygen atom to form the C-terminus of the beta chain, while the remainder of the serine residue undergoes an oxidative deamination to produce ammonia and the pyruvoyl prosthetic group on the alpha chain. During this reaction, the Ser that is part of the protease active site of the proenzyme becomes the pyruvoyl prosthetic group, which constitutes an essential element of the active site of the mature decarboxylase.</text>
</comment>
<keyword evidence="7 12" id="KW-0865">Zymogen</keyword>
<dbReference type="RefSeq" id="WP_377912976.1">
    <property type="nucleotide sequence ID" value="NZ_JBHRZT010000020.1"/>
</dbReference>